<organism evidence="1 2">
    <name type="scientific">Ruficoccus amylovorans</name>
    <dbReference type="NCBI Taxonomy" id="1804625"/>
    <lineage>
        <taxon>Bacteria</taxon>
        <taxon>Pseudomonadati</taxon>
        <taxon>Verrucomicrobiota</taxon>
        <taxon>Opitutia</taxon>
        <taxon>Puniceicoccales</taxon>
        <taxon>Cerasicoccaceae</taxon>
        <taxon>Ruficoccus</taxon>
    </lineage>
</organism>
<keyword evidence="2" id="KW-1185">Reference proteome</keyword>
<dbReference type="PROSITE" id="PS51257">
    <property type="entry name" value="PROKAR_LIPOPROTEIN"/>
    <property type="match status" value="1"/>
</dbReference>
<evidence type="ECO:0000313" key="1">
    <source>
        <dbReference type="EMBL" id="MBC2595776.1"/>
    </source>
</evidence>
<accession>A0A842HJM8</accession>
<gene>
    <name evidence="1" type="ORF">H5P28_16030</name>
</gene>
<dbReference type="Proteomes" id="UP000546464">
    <property type="component" value="Unassembled WGS sequence"/>
</dbReference>
<dbReference type="EMBL" id="JACHVB010000052">
    <property type="protein sequence ID" value="MBC2595776.1"/>
    <property type="molecule type" value="Genomic_DNA"/>
</dbReference>
<comment type="caution">
    <text evidence="1">The sequence shown here is derived from an EMBL/GenBank/DDBJ whole genome shotgun (WGS) entry which is preliminary data.</text>
</comment>
<name>A0A842HJM8_9BACT</name>
<dbReference type="RefSeq" id="WP_185676707.1">
    <property type="nucleotide sequence ID" value="NZ_JACHVB010000052.1"/>
</dbReference>
<reference evidence="1 2" key="1">
    <citation type="submission" date="2020-07" db="EMBL/GenBank/DDBJ databases">
        <authorList>
            <person name="Feng X."/>
        </authorList>
    </citation>
    <scope>NUCLEOTIDE SEQUENCE [LARGE SCALE GENOMIC DNA]</scope>
    <source>
        <strain evidence="1 2">JCM31066</strain>
    </source>
</reference>
<sequence length="125" mass="14069">MKLPPILLVCIALLGGCVTQRQFTADGIPDPSYQIGGGDFFVTQAPSDGTFYIVEETTKRILISATTLEASPITFNVNESEIAANEDDFEEKYGIRRDQVRIVLYFIPHRVEYYRGERPDFNTEG</sequence>
<dbReference type="AlphaFoldDB" id="A0A842HJM8"/>
<protein>
    <submittedName>
        <fullName evidence="1">Uncharacterized protein</fullName>
    </submittedName>
</protein>
<proteinExistence type="predicted"/>
<evidence type="ECO:0000313" key="2">
    <source>
        <dbReference type="Proteomes" id="UP000546464"/>
    </source>
</evidence>